<evidence type="ECO:0008006" key="4">
    <source>
        <dbReference type="Google" id="ProtNLM"/>
    </source>
</evidence>
<dbReference type="HOGENOM" id="CLU_2375490_0_0_1"/>
<reference evidence="3" key="1">
    <citation type="submission" date="2011-08" db="EMBL/GenBank/DDBJ databases">
        <authorList>
            <person name="Rombauts S."/>
        </authorList>
    </citation>
    <scope>NUCLEOTIDE SEQUENCE</scope>
    <source>
        <strain evidence="3">London</strain>
    </source>
</reference>
<organism evidence="2 3">
    <name type="scientific">Tetranychus urticae</name>
    <name type="common">Two-spotted spider mite</name>
    <dbReference type="NCBI Taxonomy" id="32264"/>
    <lineage>
        <taxon>Eukaryota</taxon>
        <taxon>Metazoa</taxon>
        <taxon>Ecdysozoa</taxon>
        <taxon>Arthropoda</taxon>
        <taxon>Chelicerata</taxon>
        <taxon>Arachnida</taxon>
        <taxon>Acari</taxon>
        <taxon>Acariformes</taxon>
        <taxon>Trombidiformes</taxon>
        <taxon>Prostigmata</taxon>
        <taxon>Eleutherengona</taxon>
        <taxon>Raphignathae</taxon>
        <taxon>Tetranychoidea</taxon>
        <taxon>Tetranychidae</taxon>
        <taxon>Tetranychus</taxon>
    </lineage>
</organism>
<keyword evidence="1" id="KW-0732">Signal</keyword>
<dbReference type="EnsemblMetazoa" id="tetur02g02180.1">
    <property type="protein sequence ID" value="tetur02g02180.1"/>
    <property type="gene ID" value="tetur02g02180"/>
</dbReference>
<dbReference type="AlphaFoldDB" id="T1JUU1"/>
<feature type="chain" id="PRO_5004590726" description="Secreted protein" evidence="1">
    <location>
        <begin position="20"/>
        <end position="95"/>
    </location>
</feature>
<reference evidence="2" key="2">
    <citation type="submission" date="2015-06" db="UniProtKB">
        <authorList>
            <consortium name="EnsemblMetazoa"/>
        </authorList>
    </citation>
    <scope>IDENTIFICATION</scope>
</reference>
<proteinExistence type="predicted"/>
<evidence type="ECO:0000313" key="2">
    <source>
        <dbReference type="EnsemblMetazoa" id="tetur02g02180.1"/>
    </source>
</evidence>
<dbReference type="EMBL" id="CAEY01000784">
    <property type="status" value="NOT_ANNOTATED_CDS"/>
    <property type="molecule type" value="Genomic_DNA"/>
</dbReference>
<evidence type="ECO:0000313" key="3">
    <source>
        <dbReference type="Proteomes" id="UP000015104"/>
    </source>
</evidence>
<sequence length="95" mass="9653">MNALLVSTLLVACFALAHGSLLGDVNAAGYQSVDSKTPLNGGGLTGALLGNGVADNINVLGAQIDPKTTEKTPRSPFGILGRARRAPLELDIGLL</sequence>
<keyword evidence="3" id="KW-1185">Reference proteome</keyword>
<name>T1JUU1_TETUR</name>
<evidence type="ECO:0000256" key="1">
    <source>
        <dbReference type="SAM" id="SignalP"/>
    </source>
</evidence>
<dbReference type="Proteomes" id="UP000015104">
    <property type="component" value="Unassembled WGS sequence"/>
</dbReference>
<feature type="signal peptide" evidence="1">
    <location>
        <begin position="1"/>
        <end position="19"/>
    </location>
</feature>
<protein>
    <recommendedName>
        <fullName evidence="4">Secreted protein</fullName>
    </recommendedName>
</protein>
<accession>T1JUU1</accession>